<name>A0ABU8WM59_9BURK</name>
<reference evidence="3 4" key="1">
    <citation type="submission" date="2024-03" db="EMBL/GenBank/DDBJ databases">
        <title>Novel species of the genus Variovorax.</title>
        <authorList>
            <person name="Liu Q."/>
            <person name="Xin Y.-H."/>
        </authorList>
    </citation>
    <scope>NUCLEOTIDE SEQUENCE [LARGE SCALE GENOMIC DNA]</scope>
    <source>
        <strain evidence="3 4">KACC 18900</strain>
    </source>
</reference>
<dbReference type="Gene3D" id="3.40.50.620">
    <property type="entry name" value="HUPs"/>
    <property type="match status" value="1"/>
</dbReference>
<dbReference type="CDD" id="cd00293">
    <property type="entry name" value="USP-like"/>
    <property type="match status" value="1"/>
</dbReference>
<dbReference type="SUPFAM" id="SSF52402">
    <property type="entry name" value="Adenine nucleotide alpha hydrolases-like"/>
    <property type="match status" value="1"/>
</dbReference>
<dbReference type="PANTHER" id="PTHR46268:SF6">
    <property type="entry name" value="UNIVERSAL STRESS PROTEIN UP12"/>
    <property type="match status" value="1"/>
</dbReference>
<dbReference type="EMBL" id="JBBKZT010000008">
    <property type="protein sequence ID" value="MEJ8848601.1"/>
    <property type="molecule type" value="Genomic_DNA"/>
</dbReference>
<evidence type="ECO:0000256" key="1">
    <source>
        <dbReference type="ARBA" id="ARBA00008791"/>
    </source>
</evidence>
<dbReference type="Pfam" id="PF00582">
    <property type="entry name" value="Usp"/>
    <property type="match status" value="1"/>
</dbReference>
<evidence type="ECO:0000313" key="4">
    <source>
        <dbReference type="Proteomes" id="UP001385892"/>
    </source>
</evidence>
<proteinExistence type="inferred from homology"/>
<dbReference type="PANTHER" id="PTHR46268">
    <property type="entry name" value="STRESS RESPONSE PROTEIN NHAX"/>
    <property type="match status" value="1"/>
</dbReference>
<keyword evidence="4" id="KW-1185">Reference proteome</keyword>
<comment type="similarity">
    <text evidence="1">Belongs to the universal stress protein A family.</text>
</comment>
<accession>A0ABU8WM59</accession>
<evidence type="ECO:0000313" key="3">
    <source>
        <dbReference type="EMBL" id="MEJ8848601.1"/>
    </source>
</evidence>
<gene>
    <name evidence="3" type="ORF">WKW82_18230</name>
</gene>
<dbReference type="InterPro" id="IPR014729">
    <property type="entry name" value="Rossmann-like_a/b/a_fold"/>
</dbReference>
<dbReference type="PRINTS" id="PR01438">
    <property type="entry name" value="UNVRSLSTRESS"/>
</dbReference>
<feature type="domain" description="UspA" evidence="2">
    <location>
        <begin position="5"/>
        <end position="158"/>
    </location>
</feature>
<dbReference type="InterPro" id="IPR006016">
    <property type="entry name" value="UspA"/>
</dbReference>
<evidence type="ECO:0000259" key="2">
    <source>
        <dbReference type="Pfam" id="PF00582"/>
    </source>
</evidence>
<protein>
    <submittedName>
        <fullName evidence="3">Universal stress protein</fullName>
    </submittedName>
</protein>
<dbReference type="Proteomes" id="UP001385892">
    <property type="component" value="Unassembled WGS sequence"/>
</dbReference>
<dbReference type="InterPro" id="IPR006015">
    <property type="entry name" value="Universal_stress_UspA"/>
</dbReference>
<sequence>MPNEIKTILYAADVSDDCERVLAYAIDMANRLGARLQVLTVLPDQREKSLIEVDSHVPQDLLDQYHDARAVRARQHIEAQVAAFYAVRADKTPRRPIAEIIVNEGDDVAELILDEARTGSADMILMASRGEGLLMGLLFGSVVNEVTRKSPVPLLLVPIREEPASGAQP</sequence>
<dbReference type="RefSeq" id="WP_340343731.1">
    <property type="nucleotide sequence ID" value="NZ_JBBKZT010000008.1"/>
</dbReference>
<organism evidence="3 4">
    <name type="scientific">Variovorax rhizosphaerae</name>
    <dbReference type="NCBI Taxonomy" id="1836200"/>
    <lineage>
        <taxon>Bacteria</taxon>
        <taxon>Pseudomonadati</taxon>
        <taxon>Pseudomonadota</taxon>
        <taxon>Betaproteobacteria</taxon>
        <taxon>Burkholderiales</taxon>
        <taxon>Comamonadaceae</taxon>
        <taxon>Variovorax</taxon>
    </lineage>
</organism>
<comment type="caution">
    <text evidence="3">The sequence shown here is derived from an EMBL/GenBank/DDBJ whole genome shotgun (WGS) entry which is preliminary data.</text>
</comment>